<dbReference type="PANTHER" id="PTHR43289">
    <property type="entry name" value="MITOGEN-ACTIVATED PROTEIN KINASE KINASE KINASE 20-RELATED"/>
    <property type="match status" value="1"/>
</dbReference>
<dbReference type="PANTHER" id="PTHR43289:SF34">
    <property type="entry name" value="SERINE_THREONINE-PROTEIN KINASE YBDM-RELATED"/>
    <property type="match status" value="1"/>
</dbReference>
<dbReference type="Gene3D" id="3.30.200.20">
    <property type="entry name" value="Phosphorylase Kinase, domain 1"/>
    <property type="match status" value="1"/>
</dbReference>
<feature type="transmembrane region" description="Helical" evidence="5">
    <location>
        <begin position="365"/>
        <end position="384"/>
    </location>
</feature>
<dbReference type="SMART" id="SM00220">
    <property type="entry name" value="S_TKc"/>
    <property type="match status" value="1"/>
</dbReference>
<evidence type="ECO:0000256" key="5">
    <source>
        <dbReference type="SAM" id="Phobius"/>
    </source>
</evidence>
<evidence type="ECO:0000256" key="4">
    <source>
        <dbReference type="ARBA" id="ARBA00022840"/>
    </source>
</evidence>
<sequence length="919" mass="102145">MNAQRWREVRDLFEAVCDLPRDQWRATLMQRCDDAGIVEEVFQLLRAQTVGLSRVASRLDTALAQALAPEFGVGERLGPWRLTERIAKGGMGTVFKAERADGVYQRTVAIKLLHGLPGTIEVERLAAERQVLADLQLPQVARLYDGGTTPDGHPYLVMEYIDGLPLDRYCEMHKLDLPQRLRLFLDICSVVQSAHERLVLHCDLKPSNVLVAPGGQPVLLDFGLARVLNDARAKEDSGYCTPSYASPELMRGAHVGAASDVYSLGVMLLELVAARTCVREPQDIDVPMILPSDHAPETLRWRRQLRGDLDAIVRRACAGMVAQRYRSVEALSADIRRYLEWRPVAARQGGRLYELKRGARRNWRAIALGSAALVVMGAFVTGLVRTRQQAQEDAAIAKQLTDFMVGVFETADPFLRTERGEEELTSRQLLDRAALQVSRDLDGVPAQQARMRAVLGIAYQNSGVSSQAERLLRQAYEGFLREDVDRPVDAASALASLSIHKTRQGNGIEGLALADRGLALLARHNAPEVVAQLYAAKALAHTNQQQFDKAEALFDQARQLYETLPNAHAEVLLPELTYNKGIMYLRHGRQAAAEVAFRQVLAGRHGRRTSLTLATEMRLAQILREQGRFDQALPLLQSGMHRATELYGDQSSFVLMQHDALADLYRDAGNYAAAEVQYKLRQRLSAVLDGADSVEYSMGLFNYALLHDLRGDVVQAERLYRQAWTLRSQKLGSQSPTTLRAQSGLGQFLMRSGRSEEAGKLLLHADAGLAATLPVDAPGRVQARLDLIRWHILQNELATAQALLDELPARMPSGFELPLLKVRADLAEHRGEGAAALALRRTALEYARSLYGDDKPETAQCRMALAEVLLRLGHRHLALQELQQALPVFRRLLLDTAPYRRKGEGLMLLAQRGQAPREE</sequence>
<keyword evidence="8" id="KW-1185">Reference proteome</keyword>
<evidence type="ECO:0000313" key="7">
    <source>
        <dbReference type="EMBL" id="KRG43394.1"/>
    </source>
</evidence>
<dbReference type="InterPro" id="IPR000719">
    <property type="entry name" value="Prot_kinase_dom"/>
</dbReference>
<keyword evidence="5" id="KW-1133">Transmembrane helix</keyword>
<keyword evidence="5" id="KW-0472">Membrane</keyword>
<dbReference type="InterPro" id="IPR008271">
    <property type="entry name" value="Ser/Thr_kinase_AS"/>
</dbReference>
<keyword evidence="4" id="KW-0067">ATP-binding</keyword>
<keyword evidence="5" id="KW-0812">Transmembrane</keyword>
<evidence type="ECO:0000259" key="6">
    <source>
        <dbReference type="PROSITE" id="PS50011"/>
    </source>
</evidence>
<dbReference type="SUPFAM" id="SSF56112">
    <property type="entry name" value="Protein kinase-like (PK-like)"/>
    <property type="match status" value="1"/>
</dbReference>
<dbReference type="Proteomes" id="UP000050836">
    <property type="component" value="Unassembled WGS sequence"/>
</dbReference>
<dbReference type="CDD" id="cd14014">
    <property type="entry name" value="STKc_PknB_like"/>
    <property type="match status" value="1"/>
</dbReference>
<dbReference type="SMART" id="SM00028">
    <property type="entry name" value="TPR"/>
    <property type="match status" value="5"/>
</dbReference>
<evidence type="ECO:0000256" key="1">
    <source>
        <dbReference type="ARBA" id="ARBA00022679"/>
    </source>
</evidence>
<reference evidence="7 8" key="1">
    <citation type="submission" date="2015-10" db="EMBL/GenBank/DDBJ databases">
        <title>Genome sequencing and analysis of members of genus Stenotrophomonas.</title>
        <authorList>
            <person name="Patil P.P."/>
            <person name="Midha S."/>
            <person name="Patil P.B."/>
        </authorList>
    </citation>
    <scope>NUCLEOTIDE SEQUENCE [LARGE SCALE GENOMIC DNA]</scope>
    <source>
        <strain evidence="7 8">JCM 9942</strain>
    </source>
</reference>
<comment type="caution">
    <text evidence="7">The sequence shown here is derived from an EMBL/GenBank/DDBJ whole genome shotgun (WGS) entry which is preliminary data.</text>
</comment>
<evidence type="ECO:0000313" key="8">
    <source>
        <dbReference type="Proteomes" id="UP000050836"/>
    </source>
</evidence>
<gene>
    <name evidence="7" type="ORF">ARC78_07125</name>
</gene>
<dbReference type="PROSITE" id="PS50011">
    <property type="entry name" value="PROTEIN_KINASE_DOM"/>
    <property type="match status" value="1"/>
</dbReference>
<dbReference type="InterPro" id="IPR011990">
    <property type="entry name" value="TPR-like_helical_dom_sf"/>
</dbReference>
<dbReference type="PROSITE" id="PS00108">
    <property type="entry name" value="PROTEIN_KINASE_ST"/>
    <property type="match status" value="1"/>
</dbReference>
<keyword evidence="2" id="KW-0547">Nucleotide-binding</keyword>
<name>A0A0R0AMA5_9GAMM</name>
<dbReference type="SUPFAM" id="SSF48452">
    <property type="entry name" value="TPR-like"/>
    <property type="match status" value="4"/>
</dbReference>
<keyword evidence="1" id="KW-0808">Transferase</keyword>
<organism evidence="7 8">
    <name type="scientific">Stenotrophomonas pictorum JCM 9942</name>
    <dbReference type="NCBI Taxonomy" id="1236960"/>
    <lineage>
        <taxon>Bacteria</taxon>
        <taxon>Pseudomonadati</taxon>
        <taxon>Pseudomonadota</taxon>
        <taxon>Gammaproteobacteria</taxon>
        <taxon>Lysobacterales</taxon>
        <taxon>Lysobacteraceae</taxon>
        <taxon>Stenotrophomonas</taxon>
    </lineage>
</organism>
<dbReference type="InterPro" id="IPR011009">
    <property type="entry name" value="Kinase-like_dom_sf"/>
</dbReference>
<dbReference type="EMBL" id="LLXS01000013">
    <property type="protein sequence ID" value="KRG43394.1"/>
    <property type="molecule type" value="Genomic_DNA"/>
</dbReference>
<dbReference type="InterPro" id="IPR019734">
    <property type="entry name" value="TPR_rpt"/>
</dbReference>
<dbReference type="AlphaFoldDB" id="A0A0R0AMA5"/>
<evidence type="ECO:0000256" key="2">
    <source>
        <dbReference type="ARBA" id="ARBA00022741"/>
    </source>
</evidence>
<dbReference type="Pfam" id="PF00069">
    <property type="entry name" value="Pkinase"/>
    <property type="match status" value="1"/>
</dbReference>
<feature type="domain" description="Protein kinase" evidence="6">
    <location>
        <begin position="80"/>
        <end position="339"/>
    </location>
</feature>
<dbReference type="Gene3D" id="1.25.40.10">
    <property type="entry name" value="Tetratricopeptide repeat domain"/>
    <property type="match status" value="3"/>
</dbReference>
<keyword evidence="3" id="KW-0418">Kinase</keyword>
<dbReference type="GO" id="GO:0004674">
    <property type="term" value="F:protein serine/threonine kinase activity"/>
    <property type="evidence" value="ECO:0007669"/>
    <property type="project" value="TreeGrafter"/>
</dbReference>
<dbReference type="Gene3D" id="1.10.510.10">
    <property type="entry name" value="Transferase(Phosphotransferase) domain 1"/>
    <property type="match status" value="1"/>
</dbReference>
<dbReference type="Pfam" id="PF13424">
    <property type="entry name" value="TPR_12"/>
    <property type="match status" value="2"/>
</dbReference>
<accession>A0A0R0AMA5</accession>
<dbReference type="OrthoDB" id="9801841at2"/>
<proteinExistence type="predicted"/>
<protein>
    <recommendedName>
        <fullName evidence="6">Protein kinase domain-containing protein</fullName>
    </recommendedName>
</protein>
<evidence type="ECO:0000256" key="3">
    <source>
        <dbReference type="ARBA" id="ARBA00022777"/>
    </source>
</evidence>
<dbReference type="GO" id="GO:0005524">
    <property type="term" value="F:ATP binding"/>
    <property type="evidence" value="ECO:0007669"/>
    <property type="project" value="UniProtKB-KW"/>
</dbReference>
<dbReference type="RefSeq" id="WP_054657605.1">
    <property type="nucleotide sequence ID" value="NZ_BAZI01000028.1"/>
</dbReference>